<dbReference type="GO" id="GO:0098636">
    <property type="term" value="C:protein complex involved in cell adhesion"/>
    <property type="evidence" value="ECO:0000318"/>
    <property type="project" value="GO_Central"/>
</dbReference>
<dbReference type="SUPFAM" id="SSF49785">
    <property type="entry name" value="Galactose-binding domain-like"/>
    <property type="match status" value="1"/>
</dbReference>
<dbReference type="FunFam" id="2.60.120.260:FF:000016">
    <property type="entry name" value="Contactin-associated protein-like 4 isoform 1"/>
    <property type="match status" value="1"/>
</dbReference>
<dbReference type="InterPro" id="IPR019019">
    <property type="entry name" value="H-type_lectin_domain"/>
</dbReference>
<evidence type="ECO:0000256" key="2">
    <source>
        <dbReference type="ARBA" id="ARBA00022889"/>
    </source>
</evidence>
<reference evidence="5" key="1">
    <citation type="journal article" date="2011" name="Genome Biol.">
        <title>Comparative genomics of the social amoebae Dictyostelium discoideum and Dictyostelium purpureum.</title>
        <authorList>
            <consortium name="US DOE Joint Genome Institute (JGI-PGF)"/>
            <person name="Sucgang R."/>
            <person name="Kuo A."/>
            <person name="Tian X."/>
            <person name="Salerno W."/>
            <person name="Parikh A."/>
            <person name="Feasley C.L."/>
            <person name="Dalin E."/>
            <person name="Tu H."/>
            <person name="Huang E."/>
            <person name="Barry K."/>
            <person name="Lindquist E."/>
            <person name="Shapiro H."/>
            <person name="Bruce D."/>
            <person name="Schmutz J."/>
            <person name="Salamov A."/>
            <person name="Fey P."/>
            <person name="Gaudet P."/>
            <person name="Anjard C."/>
            <person name="Babu M.M."/>
            <person name="Basu S."/>
            <person name="Bushmanova Y."/>
            <person name="van der Wel H."/>
            <person name="Katoh-Kurasawa M."/>
            <person name="Dinh C."/>
            <person name="Coutinho P.M."/>
            <person name="Saito T."/>
            <person name="Elias M."/>
            <person name="Schaap P."/>
            <person name="Kay R.R."/>
            <person name="Henrissat B."/>
            <person name="Eichinger L."/>
            <person name="Rivero F."/>
            <person name="Putnam N.H."/>
            <person name="West C.M."/>
            <person name="Loomis W.F."/>
            <person name="Chisholm R.L."/>
            <person name="Shaulsky G."/>
            <person name="Strassmann J.E."/>
            <person name="Queller D.C."/>
            <person name="Kuspa A."/>
            <person name="Grigoriev I.V."/>
        </authorList>
    </citation>
    <scope>NUCLEOTIDE SEQUENCE [LARGE SCALE GENOMIC DNA]</scope>
    <source>
        <strain evidence="5">QSDP1</strain>
    </source>
</reference>
<dbReference type="Pfam" id="PF09458">
    <property type="entry name" value="H_lectin"/>
    <property type="match status" value="1"/>
</dbReference>
<dbReference type="AlphaFoldDB" id="F0ZAB3"/>
<dbReference type="InterPro" id="IPR037221">
    <property type="entry name" value="H-type_lectin_dom_sf"/>
</dbReference>
<dbReference type="PANTHER" id="PTHR46938:SF1">
    <property type="entry name" value="DISCOIDIN-1 SUBUNIT A-RELATED"/>
    <property type="match status" value="1"/>
</dbReference>
<dbReference type="CDD" id="cd00057">
    <property type="entry name" value="FA58C"/>
    <property type="match status" value="1"/>
</dbReference>
<name>F0ZAB3_DICPU</name>
<dbReference type="RefSeq" id="XP_003284373.1">
    <property type="nucleotide sequence ID" value="XM_003284325.1"/>
</dbReference>
<dbReference type="SMART" id="SM00231">
    <property type="entry name" value="FA58C"/>
    <property type="match status" value="1"/>
</dbReference>
<keyword evidence="2" id="KW-0130">Cell adhesion</keyword>
<dbReference type="STRING" id="5786.F0ZAB3"/>
<dbReference type="GO" id="GO:0030247">
    <property type="term" value="F:polysaccharide binding"/>
    <property type="evidence" value="ECO:0000318"/>
    <property type="project" value="GO_Central"/>
</dbReference>
<protein>
    <recommendedName>
        <fullName evidence="3">F5/8 type C domain-containing protein</fullName>
    </recommendedName>
</protein>
<evidence type="ECO:0000313" key="4">
    <source>
        <dbReference type="EMBL" id="EGC39121.1"/>
    </source>
</evidence>
<dbReference type="KEGG" id="dpp:DICPUDRAFT_52865"/>
<dbReference type="GO" id="GO:0005737">
    <property type="term" value="C:cytoplasm"/>
    <property type="evidence" value="ECO:0007669"/>
    <property type="project" value="UniProtKB-ARBA"/>
</dbReference>
<dbReference type="Pfam" id="PF00754">
    <property type="entry name" value="F5_F8_type_C"/>
    <property type="match status" value="1"/>
</dbReference>
<dbReference type="OrthoDB" id="5985199at2759"/>
<dbReference type="eggNOG" id="KOG3516">
    <property type="taxonomic scope" value="Eukaryota"/>
</dbReference>
<gene>
    <name evidence="4" type="ORF">DICPUDRAFT_52865</name>
</gene>
<dbReference type="GO" id="GO:0098609">
    <property type="term" value="P:cell-cell adhesion"/>
    <property type="evidence" value="ECO:0000318"/>
    <property type="project" value="GO_Central"/>
</dbReference>
<dbReference type="FunCoup" id="F0ZAB3">
    <property type="interactions" value="8"/>
</dbReference>
<keyword evidence="5" id="KW-1185">Reference proteome</keyword>
<dbReference type="InParanoid" id="F0ZAB3"/>
<evidence type="ECO:0000313" key="5">
    <source>
        <dbReference type="Proteomes" id="UP000001064"/>
    </source>
</evidence>
<dbReference type="VEuPathDB" id="AmoebaDB:DICPUDRAFT_52865"/>
<accession>F0ZAB3</accession>
<dbReference type="PROSITE" id="PS50022">
    <property type="entry name" value="FA58C_3"/>
    <property type="match status" value="1"/>
</dbReference>
<dbReference type="OMA" id="IDCANDK"/>
<dbReference type="GeneID" id="10510279"/>
<dbReference type="GO" id="GO:0070492">
    <property type="term" value="F:oligosaccharide binding"/>
    <property type="evidence" value="ECO:0000318"/>
    <property type="project" value="GO_Central"/>
</dbReference>
<feature type="domain" description="F5/8 type C" evidence="3">
    <location>
        <begin position="4"/>
        <end position="154"/>
    </location>
</feature>
<dbReference type="SUPFAM" id="SSF141086">
    <property type="entry name" value="Agglutinin HPA-like"/>
    <property type="match status" value="1"/>
</dbReference>
<dbReference type="Gene3D" id="2.60.120.260">
    <property type="entry name" value="Galactose-binding domain-like"/>
    <property type="match status" value="1"/>
</dbReference>
<dbReference type="PROSITE" id="PS01285">
    <property type="entry name" value="FA58C_1"/>
    <property type="match status" value="1"/>
</dbReference>
<proteinExistence type="predicted"/>
<dbReference type="Gene3D" id="2.60.40.2080">
    <property type="match status" value="1"/>
</dbReference>
<dbReference type="GO" id="GO:0009986">
    <property type="term" value="C:cell surface"/>
    <property type="evidence" value="ECO:0000318"/>
    <property type="project" value="GO_Central"/>
</dbReference>
<dbReference type="GO" id="GO:0007010">
    <property type="term" value="P:cytoskeleton organization"/>
    <property type="evidence" value="ECO:0007669"/>
    <property type="project" value="UniProtKB-ARBA"/>
</dbReference>
<organism evidence="4 5">
    <name type="scientific">Dictyostelium purpureum</name>
    <name type="common">Slime mold</name>
    <dbReference type="NCBI Taxonomy" id="5786"/>
    <lineage>
        <taxon>Eukaryota</taxon>
        <taxon>Amoebozoa</taxon>
        <taxon>Evosea</taxon>
        <taxon>Eumycetozoa</taxon>
        <taxon>Dictyostelia</taxon>
        <taxon>Dictyosteliales</taxon>
        <taxon>Dictyosteliaceae</taxon>
        <taxon>Dictyostelium</taxon>
    </lineage>
</organism>
<dbReference type="EMBL" id="GL870963">
    <property type="protein sequence ID" value="EGC39121.1"/>
    <property type="molecule type" value="Genomic_DNA"/>
</dbReference>
<sequence length="255" mass="28320">MSQTTTGLVQLISNALCHLRTSTNWNADHSQDNCVLNYTNDKSTTRDGAEAWCASILNTDQYIVAGCENPRTFVAVALQGRGDLDQWVTSYKIRYSLDNVTWSEYRNGAAIQGCADRNTVNTHYFDTPIRARSIAIHPLSWNTHISLRCEFYTKPVLTAFTQVGQVNSGNNTPMLSGSGDRNVVVPVTFPVEFSKVPDIALNLQYIDCTADSNNQVRVKVDPKNITTKGFDAVFATWSDSKAYRLIADYSATVLE</sequence>
<dbReference type="InterPro" id="IPR008979">
    <property type="entry name" value="Galactose-bd-like_sf"/>
</dbReference>
<evidence type="ECO:0000259" key="3">
    <source>
        <dbReference type="PROSITE" id="PS50022"/>
    </source>
</evidence>
<dbReference type="InterPro" id="IPR052487">
    <property type="entry name" value="Galactose-binding_lectin"/>
</dbReference>
<dbReference type="Proteomes" id="UP000001064">
    <property type="component" value="Unassembled WGS sequence"/>
</dbReference>
<dbReference type="InterPro" id="IPR000421">
    <property type="entry name" value="FA58C"/>
</dbReference>
<keyword evidence="1" id="KW-0430">Lectin</keyword>
<dbReference type="FunFam" id="2.60.40.2080:FF:000001">
    <property type="entry name" value="Discoidin-1 subunit A"/>
    <property type="match status" value="1"/>
</dbReference>
<dbReference type="GO" id="GO:0046871">
    <property type="term" value="F:N-acetylgalactosamine binding"/>
    <property type="evidence" value="ECO:0000318"/>
    <property type="project" value="GO_Central"/>
</dbReference>
<evidence type="ECO:0000256" key="1">
    <source>
        <dbReference type="ARBA" id="ARBA00022734"/>
    </source>
</evidence>
<dbReference type="PANTHER" id="PTHR46938">
    <property type="entry name" value="DISCOIDIN-1 SUBUNIT A-RELATED-RELATED"/>
    <property type="match status" value="1"/>
</dbReference>